<name>A0ABV7TJJ5_9RHOB</name>
<evidence type="ECO:0000256" key="2">
    <source>
        <dbReference type="ARBA" id="ARBA00022525"/>
    </source>
</evidence>
<dbReference type="Pfam" id="PF00052">
    <property type="entry name" value="Laminin_B"/>
    <property type="match status" value="2"/>
</dbReference>
<feature type="domain" description="Laminin IV type A" evidence="7">
    <location>
        <begin position="1"/>
        <end position="181"/>
    </location>
</feature>
<evidence type="ECO:0000256" key="6">
    <source>
        <dbReference type="ARBA" id="ARBA00023180"/>
    </source>
</evidence>
<dbReference type="RefSeq" id="WP_386736611.1">
    <property type="nucleotide sequence ID" value="NZ_JBHRXI010000016.1"/>
</dbReference>
<comment type="subcellular location">
    <subcellularLocation>
        <location evidence="1">Secreted</location>
    </subcellularLocation>
</comment>
<dbReference type="InterPro" id="IPR050557">
    <property type="entry name" value="RTX_toxin/Mannuronan_C5-epim"/>
</dbReference>
<evidence type="ECO:0000313" key="8">
    <source>
        <dbReference type="EMBL" id="MFC3615363.1"/>
    </source>
</evidence>
<evidence type="ECO:0000256" key="3">
    <source>
        <dbReference type="ARBA" id="ARBA00022729"/>
    </source>
</evidence>
<dbReference type="Pfam" id="PF00353">
    <property type="entry name" value="HemolysinCabind"/>
    <property type="match status" value="3"/>
</dbReference>
<evidence type="ECO:0000313" key="9">
    <source>
        <dbReference type="Proteomes" id="UP001595629"/>
    </source>
</evidence>
<dbReference type="InterPro" id="IPR011049">
    <property type="entry name" value="Serralysin-like_metalloprot_C"/>
</dbReference>
<evidence type="ECO:0000256" key="5">
    <source>
        <dbReference type="ARBA" id="ARBA00023157"/>
    </source>
</evidence>
<protein>
    <submittedName>
        <fullName evidence="8">Laminin B domain-containing protein</fullName>
    </submittedName>
</protein>
<dbReference type="PROSITE" id="PS00330">
    <property type="entry name" value="HEMOLYSIN_CALCIUM"/>
    <property type="match status" value="1"/>
</dbReference>
<keyword evidence="3" id="KW-0732">Signal</keyword>
<evidence type="ECO:0000256" key="1">
    <source>
        <dbReference type="ARBA" id="ARBA00004613"/>
    </source>
</evidence>
<accession>A0ABV7TJJ5</accession>
<evidence type="ECO:0000259" key="7">
    <source>
        <dbReference type="PROSITE" id="PS51115"/>
    </source>
</evidence>
<organism evidence="8 9">
    <name type="scientific">Lutimaribacter marinistellae</name>
    <dbReference type="NCBI Taxonomy" id="1820329"/>
    <lineage>
        <taxon>Bacteria</taxon>
        <taxon>Pseudomonadati</taxon>
        <taxon>Pseudomonadota</taxon>
        <taxon>Alphaproteobacteria</taxon>
        <taxon>Rhodobacterales</taxon>
        <taxon>Roseobacteraceae</taxon>
        <taxon>Lutimaribacter</taxon>
    </lineage>
</organism>
<feature type="non-terminal residue" evidence="8">
    <location>
        <position position="561"/>
    </location>
</feature>
<dbReference type="InterPro" id="IPR018511">
    <property type="entry name" value="Hemolysin-typ_Ca-bd_CS"/>
</dbReference>
<gene>
    <name evidence="8" type="ORF">ACFORG_16515</name>
</gene>
<keyword evidence="5" id="KW-1015">Disulfide bond</keyword>
<evidence type="ECO:0000256" key="4">
    <source>
        <dbReference type="ARBA" id="ARBA00022737"/>
    </source>
</evidence>
<dbReference type="PANTHER" id="PTHR38340">
    <property type="entry name" value="S-LAYER PROTEIN"/>
    <property type="match status" value="1"/>
</dbReference>
<dbReference type="InterPro" id="IPR001343">
    <property type="entry name" value="Hemolysn_Ca-bd"/>
</dbReference>
<sequence>MVISATFDAGLEGWTVNNGTEAYMATGGNPTGHITGAEGGGGIWAYLASAAFLGDLESYYGGTLTFDMKQDVLTSQYYDEADVILTGGGYTIVNDAGDNPGTDWTSYSLDLELGGGWRIGSASGRIATEAEIRAVLADLTSFSIRGEFVSGTTGDFSALDNVVLTEGIPIPWDGNAPTITSTFDTDIDGWSFIADVREFRQVDVGGNPDGYLEGVDYATGEVWYFVAAEKFLGDKSAFYGGTLSFDLRQSSLSSQFDANDVVLIGGGITLVLNHAHPGTDWTNYSLDLSTASDWRVGTESGAVATEVEIRTVLANLTALHIRGEYVSGSDTGALDNVIMQAAENVQRFTPPNLATPVDSYTTLEAAIADAASGDRIKVLTPALPSTSSGGVAVDVNDLTIEGAHPYAEALQLSGTARKLTLAGTSQFDVTGTAGSDTIIGNEGANTILGGSSGDDLRGAGGADEIRGGAYADTIRAGNGNDTVYGDNGLDVIYLQSGRDVFHDNDQEGPFGHDLIYGWTGQDTILARGGNDTIWAGQDADSVEGGIGDDQIHGGSYGDTIK</sequence>
<dbReference type="SMART" id="SM00281">
    <property type="entry name" value="LamB"/>
    <property type="match status" value="2"/>
</dbReference>
<comment type="caution">
    <text evidence="8">The sequence shown here is derived from an EMBL/GenBank/DDBJ whole genome shotgun (WGS) entry which is preliminary data.</text>
</comment>
<dbReference type="Gene3D" id="2.150.10.10">
    <property type="entry name" value="Serralysin-like metalloprotease, C-terminal"/>
    <property type="match status" value="2"/>
</dbReference>
<dbReference type="InterPro" id="IPR000034">
    <property type="entry name" value="Laminin_IV"/>
</dbReference>
<dbReference type="PROSITE" id="PS51115">
    <property type="entry name" value="LAMININ_IVA"/>
    <property type="match status" value="2"/>
</dbReference>
<dbReference type="PANTHER" id="PTHR38340:SF1">
    <property type="entry name" value="S-LAYER PROTEIN"/>
    <property type="match status" value="1"/>
</dbReference>
<keyword evidence="6" id="KW-0325">Glycoprotein</keyword>
<feature type="domain" description="Laminin IV type A" evidence="7">
    <location>
        <begin position="185"/>
        <end position="359"/>
    </location>
</feature>
<keyword evidence="2" id="KW-0964">Secreted</keyword>
<reference evidence="9" key="1">
    <citation type="journal article" date="2019" name="Int. J. Syst. Evol. Microbiol.">
        <title>The Global Catalogue of Microorganisms (GCM) 10K type strain sequencing project: providing services to taxonomists for standard genome sequencing and annotation.</title>
        <authorList>
            <consortium name="The Broad Institute Genomics Platform"/>
            <consortium name="The Broad Institute Genome Sequencing Center for Infectious Disease"/>
            <person name="Wu L."/>
            <person name="Ma J."/>
        </authorList>
    </citation>
    <scope>NUCLEOTIDE SEQUENCE [LARGE SCALE GENOMIC DNA]</scope>
    <source>
        <strain evidence="9">KCTC 42911</strain>
    </source>
</reference>
<keyword evidence="9" id="KW-1185">Reference proteome</keyword>
<keyword evidence="4" id="KW-0677">Repeat</keyword>
<dbReference type="Proteomes" id="UP001595629">
    <property type="component" value="Unassembled WGS sequence"/>
</dbReference>
<dbReference type="EMBL" id="JBHRXI010000016">
    <property type="protein sequence ID" value="MFC3615363.1"/>
    <property type="molecule type" value="Genomic_DNA"/>
</dbReference>
<proteinExistence type="predicted"/>
<dbReference type="SUPFAM" id="SSF51120">
    <property type="entry name" value="beta-Roll"/>
    <property type="match status" value="2"/>
</dbReference>